<dbReference type="AlphaFoldDB" id="A0A7W9F9Y5"/>
<protein>
    <submittedName>
        <fullName evidence="1">Uncharacterized protein</fullName>
    </submittedName>
</protein>
<sequence>MIPFIAWPKLRRPRETDLAATERERPPLREFVYLDEGSLRSLLSSQTGEIKETVSEQTQAALLDEFQMKAGGELPLTVKAEAAYRLQATNSSSLQTSRKATVQSWFRELHDRSELRLISALQSVEPVARLEDFVGLGEPSIAVVSGQLERGVLAEFRVRLAAHPAFHLTTMMTEFTGMAEDYGGFVPDASVMSFREIQPMVKVLQRMMAGLIPITAEAIDHVVVDIDGTDYVVHRNAIAGLGVETRPLVIAGVTELQAYWKDIRHLLFSSAEFTLLCRVSRSGLQTDWTPVKLVDLFDKVAPDFARQMSVAWTIPFGTGSKVEAVPVETSPKASPLESALFHYATALLERRKSGRSADELNKIALQVSVEISRLATRTGSVSDQKSAFAAIRNVLVDIAGVRVTGQQDLKLRDAARTAAGLTLFPSLETSSAQATPSALPTLEETRAYLDVEVVAIYW</sequence>
<dbReference type="Proteomes" id="UP000527324">
    <property type="component" value="Unassembled WGS sequence"/>
</dbReference>
<evidence type="ECO:0000313" key="2">
    <source>
        <dbReference type="Proteomes" id="UP000527324"/>
    </source>
</evidence>
<accession>A0A7W9F9Y5</accession>
<dbReference type="EMBL" id="JACHOQ010000003">
    <property type="protein sequence ID" value="MBB5739813.1"/>
    <property type="molecule type" value="Genomic_DNA"/>
</dbReference>
<dbReference type="Pfam" id="PF19952">
    <property type="entry name" value="DUF6414"/>
    <property type="match status" value="1"/>
</dbReference>
<organism evidence="1 2">
    <name type="scientific">Brevundimonas aurantiaca</name>
    <dbReference type="NCBI Taxonomy" id="74316"/>
    <lineage>
        <taxon>Bacteria</taxon>
        <taxon>Pseudomonadati</taxon>
        <taxon>Pseudomonadota</taxon>
        <taxon>Alphaproteobacteria</taxon>
        <taxon>Caulobacterales</taxon>
        <taxon>Caulobacteraceae</taxon>
        <taxon>Brevundimonas</taxon>
    </lineage>
</organism>
<reference evidence="1 2" key="1">
    <citation type="submission" date="2020-08" db="EMBL/GenBank/DDBJ databases">
        <title>Genomic Encyclopedia of Type Strains, Phase IV (KMG-IV): sequencing the most valuable type-strain genomes for metagenomic binning, comparative biology and taxonomic classification.</title>
        <authorList>
            <person name="Goeker M."/>
        </authorList>
    </citation>
    <scope>NUCLEOTIDE SEQUENCE [LARGE SCALE GENOMIC DNA]</scope>
    <source>
        <strain evidence="1 2">DSM 4731</strain>
    </source>
</reference>
<keyword evidence="2" id="KW-1185">Reference proteome</keyword>
<evidence type="ECO:0000313" key="1">
    <source>
        <dbReference type="EMBL" id="MBB5739813.1"/>
    </source>
</evidence>
<name>A0A7W9F9Y5_9CAUL</name>
<dbReference type="RefSeq" id="WP_183216155.1">
    <property type="nucleotide sequence ID" value="NZ_CAJFZW010000009.1"/>
</dbReference>
<dbReference type="InterPro" id="IPR045633">
    <property type="entry name" value="DUF6414"/>
</dbReference>
<proteinExistence type="predicted"/>
<gene>
    <name evidence="1" type="ORF">GGQ93_001527</name>
</gene>
<comment type="caution">
    <text evidence="1">The sequence shown here is derived from an EMBL/GenBank/DDBJ whole genome shotgun (WGS) entry which is preliminary data.</text>
</comment>